<feature type="compositionally biased region" description="Basic and acidic residues" evidence="1">
    <location>
        <begin position="71"/>
        <end position="82"/>
    </location>
</feature>
<dbReference type="KEGG" id="svl:Strvi_3280"/>
<evidence type="ECO:0000256" key="3">
    <source>
        <dbReference type="SAM" id="SignalP"/>
    </source>
</evidence>
<dbReference type="eggNOG" id="ENOG5031SWH">
    <property type="taxonomic scope" value="Bacteria"/>
</dbReference>
<feature type="region of interest" description="Disordered" evidence="1">
    <location>
        <begin position="25"/>
        <end position="107"/>
    </location>
</feature>
<organism evidence="4 5">
    <name type="scientific">Streptomyces violaceusniger (strain Tu 4113)</name>
    <dbReference type="NCBI Taxonomy" id="653045"/>
    <lineage>
        <taxon>Bacteria</taxon>
        <taxon>Bacillati</taxon>
        <taxon>Actinomycetota</taxon>
        <taxon>Actinomycetes</taxon>
        <taxon>Kitasatosporales</taxon>
        <taxon>Streptomycetaceae</taxon>
        <taxon>Streptomyces</taxon>
        <taxon>Streptomyces violaceusniger group</taxon>
    </lineage>
</organism>
<proteinExistence type="predicted"/>
<sequence length="136" mass="13347">MRRTVLSAMTLACTAVLVSTAPAFADEKSPAPRAPSSAAAPAQSAEPTRGPAASPVPSRQPSRPGAATPAPKEKPTKTRDRGQVGVVPRGAPNTGVTAKSSGSDAQGQLIGGGAAAALVAGGAAVFVVRRRRATGA</sequence>
<dbReference type="EMBL" id="CP002994">
    <property type="protein sequence ID" value="AEM82966.1"/>
    <property type="molecule type" value="Genomic_DNA"/>
</dbReference>
<keyword evidence="2" id="KW-0472">Membrane</keyword>
<feature type="transmembrane region" description="Helical" evidence="2">
    <location>
        <begin position="109"/>
        <end position="128"/>
    </location>
</feature>
<keyword evidence="2" id="KW-1133">Transmembrane helix</keyword>
<feature type="compositionally biased region" description="Polar residues" evidence="1">
    <location>
        <begin position="94"/>
        <end position="106"/>
    </location>
</feature>
<protein>
    <submittedName>
        <fullName evidence="4">Integral membrane protein</fullName>
    </submittedName>
</protein>
<evidence type="ECO:0000256" key="1">
    <source>
        <dbReference type="SAM" id="MobiDB-lite"/>
    </source>
</evidence>
<feature type="signal peptide" evidence="3">
    <location>
        <begin position="1"/>
        <end position="25"/>
    </location>
</feature>
<evidence type="ECO:0000313" key="5">
    <source>
        <dbReference type="Proteomes" id="UP000008703"/>
    </source>
</evidence>
<evidence type="ECO:0000313" key="4">
    <source>
        <dbReference type="EMBL" id="AEM82966.1"/>
    </source>
</evidence>
<gene>
    <name evidence="4" type="ORF">Strvi_3280</name>
</gene>
<dbReference type="Proteomes" id="UP000008703">
    <property type="component" value="Chromosome"/>
</dbReference>
<keyword evidence="2" id="KW-0812">Transmembrane</keyword>
<dbReference type="HOGENOM" id="CLU_123362_0_0_11"/>
<accession>G2P392</accession>
<evidence type="ECO:0000256" key="2">
    <source>
        <dbReference type="SAM" id="Phobius"/>
    </source>
</evidence>
<feature type="chain" id="PRO_5003435023" evidence="3">
    <location>
        <begin position="26"/>
        <end position="136"/>
    </location>
</feature>
<reference evidence="4" key="1">
    <citation type="submission" date="2011-08" db="EMBL/GenBank/DDBJ databases">
        <title>Complete sequence of chromosome of Streptomyces violaceusniger Tu 4113.</title>
        <authorList>
            <consortium name="US DOE Joint Genome Institute"/>
            <person name="Lucas S."/>
            <person name="Han J."/>
            <person name="Lapidus A."/>
            <person name="Cheng J.-F."/>
            <person name="Goodwin L."/>
            <person name="Pitluck S."/>
            <person name="Peters L."/>
            <person name="Ivanova N."/>
            <person name="Daligault H."/>
            <person name="Detter J.C."/>
            <person name="Han C."/>
            <person name="Tapia R."/>
            <person name="Land M."/>
            <person name="Hauser L."/>
            <person name="Kyrpides N."/>
            <person name="Ivanova N."/>
            <person name="Pagani I."/>
            <person name="Hagen A."/>
            <person name="Katz L."/>
            <person name="Fiedler H.-P."/>
            <person name="Keasling J."/>
            <person name="Fortman J."/>
            <person name="Woyke T."/>
        </authorList>
    </citation>
    <scope>NUCLEOTIDE SEQUENCE [LARGE SCALE GENOMIC DNA]</scope>
    <source>
        <strain evidence="4">Tu 4113</strain>
    </source>
</reference>
<name>G2P392_STRV4</name>
<feature type="compositionally biased region" description="Low complexity" evidence="1">
    <location>
        <begin position="34"/>
        <end position="45"/>
    </location>
</feature>
<dbReference type="RefSeq" id="WP_014056464.1">
    <property type="nucleotide sequence ID" value="NC_015957.1"/>
</dbReference>
<keyword evidence="5" id="KW-1185">Reference proteome</keyword>
<keyword evidence="3" id="KW-0732">Signal</keyword>
<dbReference type="AlphaFoldDB" id="G2P392"/>